<dbReference type="InterPro" id="IPR050482">
    <property type="entry name" value="Sensor_HK_TwoCompSys"/>
</dbReference>
<dbReference type="GO" id="GO:0004673">
    <property type="term" value="F:protein histidine kinase activity"/>
    <property type="evidence" value="ECO:0007669"/>
    <property type="project" value="UniProtKB-EC"/>
</dbReference>
<protein>
    <recommendedName>
        <fullName evidence="2">histidine kinase</fullName>
        <ecNumber evidence="2">2.7.13.3</ecNumber>
    </recommendedName>
</protein>
<evidence type="ECO:0000256" key="5">
    <source>
        <dbReference type="ARBA" id="ARBA00023012"/>
    </source>
</evidence>
<dbReference type="CDD" id="cd16917">
    <property type="entry name" value="HATPase_UhpB-NarQ-NarX-like"/>
    <property type="match status" value="1"/>
</dbReference>
<feature type="domain" description="Histidine kinase" evidence="7">
    <location>
        <begin position="163"/>
        <end position="250"/>
    </location>
</feature>
<dbReference type="InterPro" id="IPR003594">
    <property type="entry name" value="HATPase_dom"/>
</dbReference>
<comment type="catalytic activity">
    <reaction evidence="1">
        <text>ATP + protein L-histidine = ADP + protein N-phospho-L-histidine.</text>
        <dbReference type="EC" id="2.7.13.3"/>
    </reaction>
</comment>
<keyword evidence="9" id="KW-1185">Reference proteome</keyword>
<dbReference type="EC" id="2.7.13.3" evidence="2"/>
<dbReference type="SUPFAM" id="SSF55874">
    <property type="entry name" value="ATPase domain of HSP90 chaperone/DNA topoisomerase II/histidine kinase"/>
    <property type="match status" value="1"/>
</dbReference>
<dbReference type="Gene3D" id="1.20.5.1930">
    <property type="match status" value="1"/>
</dbReference>
<evidence type="ECO:0000259" key="7">
    <source>
        <dbReference type="PROSITE" id="PS50109"/>
    </source>
</evidence>
<reference evidence="8 9" key="1">
    <citation type="submission" date="2020-04" db="EMBL/GenBank/DDBJ databases">
        <title>Flammeovirga sp. SR4, a novel species isolated from seawater.</title>
        <authorList>
            <person name="Wang X."/>
        </authorList>
    </citation>
    <scope>NUCLEOTIDE SEQUENCE [LARGE SCALE GENOMIC DNA]</scope>
    <source>
        <strain evidence="8 9">ATCC 23126</strain>
    </source>
</reference>
<dbReference type="InterPro" id="IPR005467">
    <property type="entry name" value="His_kinase_dom"/>
</dbReference>
<keyword evidence="6" id="KW-0812">Transmembrane</keyword>
<dbReference type="RefSeq" id="WP_169659808.1">
    <property type="nucleotide sequence ID" value="NZ_JABANE010000105.1"/>
</dbReference>
<proteinExistence type="predicted"/>
<evidence type="ECO:0000256" key="4">
    <source>
        <dbReference type="ARBA" id="ARBA00022777"/>
    </source>
</evidence>
<evidence type="ECO:0000256" key="1">
    <source>
        <dbReference type="ARBA" id="ARBA00000085"/>
    </source>
</evidence>
<comment type="caution">
    <text evidence="8">The sequence shown here is derived from an EMBL/GenBank/DDBJ whole genome shotgun (WGS) entry which is preliminary data.</text>
</comment>
<dbReference type="PROSITE" id="PS50109">
    <property type="entry name" value="HIS_KIN"/>
    <property type="match status" value="1"/>
</dbReference>
<dbReference type="Proteomes" id="UP000576082">
    <property type="component" value="Unassembled WGS sequence"/>
</dbReference>
<keyword evidence="5" id="KW-0902">Two-component regulatory system</keyword>
<evidence type="ECO:0000256" key="2">
    <source>
        <dbReference type="ARBA" id="ARBA00012438"/>
    </source>
</evidence>
<keyword evidence="6" id="KW-0472">Membrane</keyword>
<dbReference type="PANTHER" id="PTHR24421:SF10">
    <property type="entry name" value="NITRATE_NITRITE SENSOR PROTEIN NARQ"/>
    <property type="match status" value="1"/>
</dbReference>
<accession>A0A7X9XCG0</accession>
<keyword evidence="4 8" id="KW-0418">Kinase</keyword>
<gene>
    <name evidence="8" type="ORF">HHU12_26740</name>
</gene>
<dbReference type="GO" id="GO:0000160">
    <property type="term" value="P:phosphorelay signal transduction system"/>
    <property type="evidence" value="ECO:0007669"/>
    <property type="project" value="UniProtKB-KW"/>
</dbReference>
<evidence type="ECO:0000256" key="6">
    <source>
        <dbReference type="SAM" id="Phobius"/>
    </source>
</evidence>
<dbReference type="Gene3D" id="3.30.565.10">
    <property type="entry name" value="Histidine kinase-like ATPase, C-terminal domain"/>
    <property type="match status" value="1"/>
</dbReference>
<evidence type="ECO:0000313" key="9">
    <source>
        <dbReference type="Proteomes" id="UP000576082"/>
    </source>
</evidence>
<evidence type="ECO:0000256" key="3">
    <source>
        <dbReference type="ARBA" id="ARBA00022679"/>
    </source>
</evidence>
<evidence type="ECO:0000313" key="8">
    <source>
        <dbReference type="EMBL" id="NME71594.1"/>
    </source>
</evidence>
<dbReference type="AlphaFoldDB" id="A0A7X9XCG0"/>
<keyword evidence="6" id="KW-1133">Transmembrane helix</keyword>
<sequence>MVIEIQFIIVFTIVLTIIIVFIFLLYRAFINKILQEKNIQHELALNHQKEIALQASLVQENERKRIAEVLHDDVGNKLNILSLWINNEDTWNDERSKGIIVQQIPELIETTRNISHSLYPVNLEKFGLILTIEALIANVDKSLSIVLLMQHQYQPRDISFELQIYRIIQEFLSNVIKHAKASNMLIHIRDTKGSLCIILSDDGVGFDHSQLQEGMGLENIDSRIKSIDGRCKWKSKKGKGVRLIIAQPTL</sequence>
<dbReference type="EMBL" id="JABANE010000105">
    <property type="protein sequence ID" value="NME71594.1"/>
    <property type="molecule type" value="Genomic_DNA"/>
</dbReference>
<feature type="transmembrane region" description="Helical" evidence="6">
    <location>
        <begin position="6"/>
        <end position="26"/>
    </location>
</feature>
<dbReference type="Pfam" id="PF02518">
    <property type="entry name" value="HATPase_c"/>
    <property type="match status" value="1"/>
</dbReference>
<organism evidence="8 9">
    <name type="scientific">Flammeovirga aprica JL-4</name>
    <dbReference type="NCBI Taxonomy" id="694437"/>
    <lineage>
        <taxon>Bacteria</taxon>
        <taxon>Pseudomonadati</taxon>
        <taxon>Bacteroidota</taxon>
        <taxon>Cytophagia</taxon>
        <taxon>Cytophagales</taxon>
        <taxon>Flammeovirgaceae</taxon>
        <taxon>Flammeovirga</taxon>
    </lineage>
</organism>
<name>A0A7X9XCG0_9BACT</name>
<dbReference type="InterPro" id="IPR036890">
    <property type="entry name" value="HATPase_C_sf"/>
</dbReference>
<dbReference type="PANTHER" id="PTHR24421">
    <property type="entry name" value="NITRATE/NITRITE SENSOR PROTEIN NARX-RELATED"/>
    <property type="match status" value="1"/>
</dbReference>
<keyword evidence="3" id="KW-0808">Transferase</keyword>